<dbReference type="SUPFAM" id="SSF53850">
    <property type="entry name" value="Periplasmic binding protein-like II"/>
    <property type="match status" value="1"/>
</dbReference>
<evidence type="ECO:0000256" key="2">
    <source>
        <dbReference type="SAM" id="SignalP"/>
    </source>
</evidence>
<evidence type="ECO:0000256" key="1">
    <source>
        <dbReference type="SAM" id="MobiDB-lite"/>
    </source>
</evidence>
<comment type="caution">
    <text evidence="4">The sequence shown here is derived from an EMBL/GenBank/DDBJ whole genome shotgun (WGS) entry which is preliminary data.</text>
</comment>
<evidence type="ECO:0000313" key="4">
    <source>
        <dbReference type="EMBL" id="MFD2117832.1"/>
    </source>
</evidence>
<dbReference type="InterPro" id="IPR050490">
    <property type="entry name" value="Bact_solute-bd_prot1"/>
</dbReference>
<dbReference type="PANTHER" id="PTHR43649:SF17">
    <property type="entry name" value="ABC TRANSPORTER SOLUTE BINDING PROTEIN-SUGAR TRANSPORT"/>
    <property type="match status" value="1"/>
</dbReference>
<dbReference type="RefSeq" id="WP_377775153.1">
    <property type="nucleotide sequence ID" value="NZ_JBHUHO010000047.1"/>
</dbReference>
<name>A0ABW4YQ13_9BACL</name>
<dbReference type="InterPro" id="IPR022627">
    <property type="entry name" value="DUF3502"/>
</dbReference>
<accession>A0ABW4YQ13</accession>
<keyword evidence="2" id="KW-0732">Signal</keyword>
<dbReference type="PANTHER" id="PTHR43649">
    <property type="entry name" value="ARABINOSE-BINDING PROTEIN-RELATED"/>
    <property type="match status" value="1"/>
</dbReference>
<feature type="region of interest" description="Disordered" evidence="1">
    <location>
        <begin position="31"/>
        <end position="51"/>
    </location>
</feature>
<organism evidence="4 5">
    <name type="scientific">Paenibacillus yanchengensis</name>
    <dbReference type="NCBI Taxonomy" id="2035833"/>
    <lineage>
        <taxon>Bacteria</taxon>
        <taxon>Bacillati</taxon>
        <taxon>Bacillota</taxon>
        <taxon>Bacilli</taxon>
        <taxon>Bacillales</taxon>
        <taxon>Paenibacillaceae</taxon>
        <taxon>Paenibacillus</taxon>
    </lineage>
</organism>
<feature type="compositionally biased region" description="Polar residues" evidence="1">
    <location>
        <begin position="42"/>
        <end position="51"/>
    </location>
</feature>
<protein>
    <submittedName>
        <fullName evidence="4">Extracellular solute-binding protein</fullName>
    </submittedName>
</protein>
<evidence type="ECO:0000259" key="3">
    <source>
        <dbReference type="Pfam" id="PF12010"/>
    </source>
</evidence>
<feature type="domain" description="DUF3502" evidence="3">
    <location>
        <begin position="456"/>
        <end position="523"/>
    </location>
</feature>
<dbReference type="Proteomes" id="UP001597362">
    <property type="component" value="Unassembled WGS sequence"/>
</dbReference>
<gene>
    <name evidence="4" type="ORF">ACFSJH_19040</name>
</gene>
<feature type="chain" id="PRO_5046991272" evidence="2">
    <location>
        <begin position="24"/>
        <end position="527"/>
    </location>
</feature>
<sequence length="527" mass="59633">MIRNVKKSIITMLGLLLIVSLVAACSAGSNTNTASEAGEPSGTEQSPQLTSNGIDISKHVDLKMFLIGDKPADFDNVYDKLNALIKQDLNASLRVEFLPFSDWTQRYPLLFASGDAVDLIYTSDWAMYDQEATKGAFAEVTEEILEKYMPETNKQQTKVSFDQAKINGKAYFVPNDKSAVSNANVIVIRGDLREKYGLPEIKSISDLEAYYDAIAKNEKGIFPYAASQNNNELRSIMLTTLNEMFTINYYSDYYHPLAESELSTPTISWIYGSEPYKIWVEKMKEWADKGYWSKNAISNKTQPRDAFENGTSASLIWNLGTVSMTAQKVQQEHPDWKPEIYDIGEQTIKFLSRFTGDGMAVATASKHKERAFMLLDKMKFDRKYNELMRMGVEGEHWIAVDDNKWEAGPKQDRYPFGSGGTWGVKSENYERTSVTQPEIITVINDKWLEKVKQPATSGFRLDESKIKTELAAVNSAKSKYIPLLELGLVDDVEKVLEQYKAEVMKVGQEKIESEINTQLQQYLDSLK</sequence>
<dbReference type="EMBL" id="JBHUHO010000047">
    <property type="protein sequence ID" value="MFD2117832.1"/>
    <property type="molecule type" value="Genomic_DNA"/>
</dbReference>
<dbReference type="InterPro" id="IPR006059">
    <property type="entry name" value="SBP"/>
</dbReference>
<dbReference type="Pfam" id="PF01547">
    <property type="entry name" value="SBP_bac_1"/>
    <property type="match status" value="1"/>
</dbReference>
<reference evidence="5" key="1">
    <citation type="journal article" date="2019" name="Int. J. Syst. Evol. Microbiol.">
        <title>The Global Catalogue of Microorganisms (GCM) 10K type strain sequencing project: providing services to taxonomists for standard genome sequencing and annotation.</title>
        <authorList>
            <consortium name="The Broad Institute Genomics Platform"/>
            <consortium name="The Broad Institute Genome Sequencing Center for Infectious Disease"/>
            <person name="Wu L."/>
            <person name="Ma J."/>
        </authorList>
    </citation>
    <scope>NUCLEOTIDE SEQUENCE [LARGE SCALE GENOMIC DNA]</scope>
    <source>
        <strain evidence="5">GH52</strain>
    </source>
</reference>
<evidence type="ECO:0000313" key="5">
    <source>
        <dbReference type="Proteomes" id="UP001597362"/>
    </source>
</evidence>
<keyword evidence="5" id="KW-1185">Reference proteome</keyword>
<proteinExistence type="predicted"/>
<dbReference type="PROSITE" id="PS51257">
    <property type="entry name" value="PROKAR_LIPOPROTEIN"/>
    <property type="match status" value="1"/>
</dbReference>
<dbReference type="Gene3D" id="3.40.190.10">
    <property type="entry name" value="Periplasmic binding protein-like II"/>
    <property type="match status" value="1"/>
</dbReference>
<feature type="signal peptide" evidence="2">
    <location>
        <begin position="1"/>
        <end position="23"/>
    </location>
</feature>
<dbReference type="Pfam" id="PF12010">
    <property type="entry name" value="DUF3502"/>
    <property type="match status" value="1"/>
</dbReference>